<evidence type="ECO:0000313" key="3">
    <source>
        <dbReference type="Proteomes" id="UP000218896"/>
    </source>
</evidence>
<gene>
    <name evidence="2" type="ORF">CK501_06120</name>
</gene>
<name>A0A2A2F9A5_9GAMM</name>
<accession>A0A2A2F9A5</accession>
<keyword evidence="1" id="KW-1133">Transmembrane helix</keyword>
<keyword evidence="1" id="KW-0812">Transmembrane</keyword>
<evidence type="ECO:0000313" key="2">
    <source>
        <dbReference type="EMBL" id="PAU81133.1"/>
    </source>
</evidence>
<sequence>MDVTWGAIGKVLLAGLVTYILLPAVLIARDYVLWRVISVYILNDDLKRKVTQYVQLAHKWNNEYAGQSKIEFDDDKTRYSINGQEVSQEDWHQHFEESGQVGQNMRDLKLEIDRKARFLKWLLKHYEQEAIDPINEWKKLEMKRLEKRDGVSS</sequence>
<evidence type="ECO:0000256" key="1">
    <source>
        <dbReference type="SAM" id="Phobius"/>
    </source>
</evidence>
<keyword evidence="1" id="KW-0472">Membrane</keyword>
<dbReference type="Proteomes" id="UP000218896">
    <property type="component" value="Unassembled WGS sequence"/>
</dbReference>
<keyword evidence="3" id="KW-1185">Reference proteome</keyword>
<organism evidence="2 3">
    <name type="scientific">Halovibrio salipaludis</name>
    <dbReference type="NCBI Taxonomy" id="2032626"/>
    <lineage>
        <taxon>Bacteria</taxon>
        <taxon>Pseudomonadati</taxon>
        <taxon>Pseudomonadota</taxon>
        <taxon>Gammaproteobacteria</taxon>
        <taxon>Oceanospirillales</taxon>
        <taxon>Halomonadaceae</taxon>
        <taxon>Halovibrio</taxon>
    </lineage>
</organism>
<dbReference type="OrthoDB" id="7061463at2"/>
<proteinExistence type="predicted"/>
<protein>
    <submittedName>
        <fullName evidence="2">Uncharacterized protein</fullName>
    </submittedName>
</protein>
<dbReference type="RefSeq" id="WP_095616860.1">
    <property type="nucleotide sequence ID" value="NZ_NSKD01000002.1"/>
</dbReference>
<feature type="transmembrane region" description="Helical" evidence="1">
    <location>
        <begin position="6"/>
        <end position="28"/>
    </location>
</feature>
<reference evidence="2 3" key="1">
    <citation type="submission" date="2017-08" db="EMBL/GenBank/DDBJ databases">
        <title>Halovibrio sewagensis sp. nov., isolated from wastewater of high salinity.</title>
        <authorList>
            <person name="Dong X."/>
            <person name="Zhang G."/>
        </authorList>
    </citation>
    <scope>NUCLEOTIDE SEQUENCE [LARGE SCALE GENOMIC DNA]</scope>
    <source>
        <strain evidence="2 3">YL5-2</strain>
    </source>
</reference>
<dbReference type="AlphaFoldDB" id="A0A2A2F9A5"/>
<comment type="caution">
    <text evidence="2">The sequence shown here is derived from an EMBL/GenBank/DDBJ whole genome shotgun (WGS) entry which is preliminary data.</text>
</comment>
<dbReference type="EMBL" id="NSKD01000002">
    <property type="protein sequence ID" value="PAU81133.1"/>
    <property type="molecule type" value="Genomic_DNA"/>
</dbReference>